<evidence type="ECO:0000256" key="7">
    <source>
        <dbReference type="RuleBase" id="RU363032"/>
    </source>
</evidence>
<evidence type="ECO:0000313" key="9">
    <source>
        <dbReference type="EMBL" id="MEZ0494144.1"/>
    </source>
</evidence>
<dbReference type="InterPro" id="IPR035906">
    <property type="entry name" value="MetI-like_sf"/>
</dbReference>
<feature type="domain" description="ABC transmembrane type-1" evidence="8">
    <location>
        <begin position="86"/>
        <end position="300"/>
    </location>
</feature>
<dbReference type="PROSITE" id="PS50928">
    <property type="entry name" value="ABC_TM1"/>
    <property type="match status" value="1"/>
</dbReference>
<feature type="transmembrane region" description="Helical" evidence="7">
    <location>
        <begin position="217"/>
        <end position="239"/>
    </location>
</feature>
<feature type="transmembrane region" description="Helical" evidence="7">
    <location>
        <begin position="25"/>
        <end position="44"/>
    </location>
</feature>
<keyword evidence="3" id="KW-1003">Cell membrane</keyword>
<sequence>MTTLHQVPAPRTRNTRTGRTPWRSWGTFLLLAGPNVALLVLFVYKPLVQNVQYSLLHWNLGSDTATHVGLQNYENYFTNPKTPAVLLTTLVFAVVTVGGCMALGLALARLLDRNLRGRTFVRAAVFAPYVLSGVAVGMCWLFVFDPQYGLVSGLLRAVGVGSPNWYNDPDWALAMVCIVYLWKYVGYVAIIYLAALQSVPHDILEAAQIDGASPLRTFWSIVFPLLSPTTFFLGVTVFIESNAGGSFDIIRAMTKGGPLEGTTTMVYQVYQEAFVDGSAGYASAIATLLFLALLVVTLVQMVVVERKVHYR</sequence>
<feature type="transmembrane region" description="Helical" evidence="7">
    <location>
        <begin position="281"/>
        <end position="304"/>
    </location>
</feature>
<accession>A0ABV4I630</accession>
<keyword evidence="4 7" id="KW-0812">Transmembrane</keyword>
<evidence type="ECO:0000256" key="6">
    <source>
        <dbReference type="ARBA" id="ARBA00023136"/>
    </source>
</evidence>
<gene>
    <name evidence="9" type="ORF">AB2L28_18055</name>
</gene>
<dbReference type="InterPro" id="IPR051393">
    <property type="entry name" value="ABC_transporter_permease"/>
</dbReference>
<feature type="transmembrane region" description="Helical" evidence="7">
    <location>
        <begin position="171"/>
        <end position="196"/>
    </location>
</feature>
<feature type="transmembrane region" description="Helical" evidence="7">
    <location>
        <begin position="84"/>
        <end position="108"/>
    </location>
</feature>
<dbReference type="SUPFAM" id="SSF161098">
    <property type="entry name" value="MetI-like"/>
    <property type="match status" value="1"/>
</dbReference>
<dbReference type="Gene3D" id="1.10.3720.10">
    <property type="entry name" value="MetI-like"/>
    <property type="match status" value="1"/>
</dbReference>
<evidence type="ECO:0000256" key="4">
    <source>
        <dbReference type="ARBA" id="ARBA00022692"/>
    </source>
</evidence>
<dbReference type="RefSeq" id="WP_370720375.1">
    <property type="nucleotide sequence ID" value="NZ_JBGGTQ010000009.1"/>
</dbReference>
<comment type="subcellular location">
    <subcellularLocation>
        <location evidence="1 7">Cell membrane</location>
        <topology evidence="1 7">Multi-pass membrane protein</topology>
    </subcellularLocation>
</comment>
<dbReference type="Proteomes" id="UP001566476">
    <property type="component" value="Unassembled WGS sequence"/>
</dbReference>
<dbReference type="InterPro" id="IPR000515">
    <property type="entry name" value="MetI-like"/>
</dbReference>
<dbReference type="PANTHER" id="PTHR30193:SF37">
    <property type="entry name" value="INNER MEMBRANE ABC TRANSPORTER PERMEASE PROTEIN YCJO"/>
    <property type="match status" value="1"/>
</dbReference>
<keyword evidence="5 7" id="KW-1133">Transmembrane helix</keyword>
<protein>
    <submittedName>
        <fullName evidence="9">Carbohydrate ABC transporter permease</fullName>
    </submittedName>
</protein>
<keyword evidence="10" id="KW-1185">Reference proteome</keyword>
<proteinExistence type="inferred from homology"/>
<evidence type="ECO:0000313" key="10">
    <source>
        <dbReference type="Proteomes" id="UP001566476"/>
    </source>
</evidence>
<evidence type="ECO:0000256" key="2">
    <source>
        <dbReference type="ARBA" id="ARBA00022448"/>
    </source>
</evidence>
<comment type="caution">
    <text evidence="9">The sequence shown here is derived from an EMBL/GenBank/DDBJ whole genome shotgun (WGS) entry which is preliminary data.</text>
</comment>
<reference evidence="9 10" key="1">
    <citation type="submission" date="2024-07" db="EMBL/GenBank/DDBJ databases">
        <authorList>
            <person name="Thanompreechachai J."/>
            <person name="Duangmal K."/>
        </authorList>
    </citation>
    <scope>NUCLEOTIDE SEQUENCE [LARGE SCALE GENOMIC DNA]</scope>
    <source>
        <strain evidence="9 10">TBRC 1896</strain>
    </source>
</reference>
<dbReference type="EMBL" id="JBGGTQ010000009">
    <property type="protein sequence ID" value="MEZ0494144.1"/>
    <property type="molecule type" value="Genomic_DNA"/>
</dbReference>
<name>A0ABV4I630_9ACTN</name>
<dbReference type="CDD" id="cd06261">
    <property type="entry name" value="TM_PBP2"/>
    <property type="match status" value="1"/>
</dbReference>
<dbReference type="Pfam" id="PF00528">
    <property type="entry name" value="BPD_transp_1"/>
    <property type="match status" value="1"/>
</dbReference>
<evidence type="ECO:0000259" key="8">
    <source>
        <dbReference type="PROSITE" id="PS50928"/>
    </source>
</evidence>
<organism evidence="9 10">
    <name type="scientific">Kineococcus mangrovi</name>
    <dbReference type="NCBI Taxonomy" id="1660183"/>
    <lineage>
        <taxon>Bacteria</taxon>
        <taxon>Bacillati</taxon>
        <taxon>Actinomycetota</taxon>
        <taxon>Actinomycetes</taxon>
        <taxon>Kineosporiales</taxon>
        <taxon>Kineosporiaceae</taxon>
        <taxon>Kineococcus</taxon>
    </lineage>
</organism>
<evidence type="ECO:0000256" key="1">
    <source>
        <dbReference type="ARBA" id="ARBA00004651"/>
    </source>
</evidence>
<dbReference type="PANTHER" id="PTHR30193">
    <property type="entry name" value="ABC TRANSPORTER PERMEASE PROTEIN"/>
    <property type="match status" value="1"/>
</dbReference>
<feature type="transmembrane region" description="Helical" evidence="7">
    <location>
        <begin position="120"/>
        <end position="143"/>
    </location>
</feature>
<evidence type="ECO:0000256" key="3">
    <source>
        <dbReference type="ARBA" id="ARBA00022475"/>
    </source>
</evidence>
<comment type="similarity">
    <text evidence="7">Belongs to the binding-protein-dependent transport system permease family.</text>
</comment>
<evidence type="ECO:0000256" key="5">
    <source>
        <dbReference type="ARBA" id="ARBA00022989"/>
    </source>
</evidence>
<keyword evidence="6 7" id="KW-0472">Membrane</keyword>
<keyword evidence="2 7" id="KW-0813">Transport</keyword>